<dbReference type="EC" id="3.5.2.3" evidence="4 9"/>
<dbReference type="CDD" id="cd01294">
    <property type="entry name" value="DHOase"/>
    <property type="match status" value="1"/>
</dbReference>
<dbReference type="NCBIfam" id="TIGR00856">
    <property type="entry name" value="pyrC_dimer"/>
    <property type="match status" value="1"/>
</dbReference>
<keyword evidence="7 9" id="KW-0862">Zinc</keyword>
<dbReference type="PANTHER" id="PTHR43137:SF1">
    <property type="entry name" value="DIHYDROOROTASE"/>
    <property type="match status" value="1"/>
</dbReference>
<dbReference type="GO" id="GO:0008270">
    <property type="term" value="F:zinc ion binding"/>
    <property type="evidence" value="ECO:0007669"/>
    <property type="project" value="UniProtKB-UniRule"/>
</dbReference>
<feature type="binding site" evidence="9">
    <location>
        <position position="251"/>
    </location>
    <ligand>
        <name>substrate</name>
    </ligand>
</feature>
<dbReference type="SUPFAM" id="SSF51556">
    <property type="entry name" value="Metallo-dependent hydrolases"/>
    <property type="match status" value="1"/>
</dbReference>
<comment type="subunit">
    <text evidence="9">Homodimer.</text>
</comment>
<proteinExistence type="inferred from homology"/>
<comment type="pathway">
    <text evidence="2 9 10">Pyrimidine metabolism; UMP biosynthesis via de novo pathway; (S)-dihydroorotate from bicarbonate: step 3/3.</text>
</comment>
<evidence type="ECO:0000256" key="2">
    <source>
        <dbReference type="ARBA" id="ARBA00004880"/>
    </source>
</evidence>
<feature type="binding site" evidence="9">
    <location>
        <position position="13"/>
    </location>
    <ligand>
        <name>Zn(2+)</name>
        <dbReference type="ChEBI" id="CHEBI:29105"/>
        <label>1</label>
    </ligand>
</feature>
<organism evidence="12 13">
    <name type="scientific">Candidatus Lambdaproteobacteria bacterium RIFOXYD2_FULL_50_16</name>
    <dbReference type="NCBI Taxonomy" id="1817772"/>
    <lineage>
        <taxon>Bacteria</taxon>
        <taxon>Pseudomonadati</taxon>
        <taxon>Pseudomonadota</taxon>
        <taxon>Candidatus Lambdaproteobacteria</taxon>
    </lineage>
</organism>
<feature type="binding site" evidence="9">
    <location>
        <position position="136"/>
    </location>
    <ligand>
        <name>Zn(2+)</name>
        <dbReference type="ChEBI" id="CHEBI:29105"/>
        <label>2</label>
    </ligand>
</feature>
<dbReference type="GO" id="GO:0006207">
    <property type="term" value="P:'de novo' pyrimidine nucleobase biosynthetic process"/>
    <property type="evidence" value="ECO:0007669"/>
    <property type="project" value="TreeGrafter"/>
</dbReference>
<dbReference type="GO" id="GO:0004151">
    <property type="term" value="F:dihydroorotase activity"/>
    <property type="evidence" value="ECO:0007669"/>
    <property type="project" value="UniProtKB-UniRule"/>
</dbReference>
<feature type="modified residue" description="N6-carboxylysine" evidence="9">
    <location>
        <position position="99"/>
    </location>
</feature>
<dbReference type="GO" id="GO:0044205">
    <property type="term" value="P:'de novo' UMP biosynthetic process"/>
    <property type="evidence" value="ECO:0007669"/>
    <property type="project" value="UniProtKB-UniRule"/>
</dbReference>
<comment type="caution">
    <text evidence="12">The sequence shown here is derived from an EMBL/GenBank/DDBJ whole genome shotgun (WGS) entry which is preliminary data.</text>
</comment>
<evidence type="ECO:0000256" key="1">
    <source>
        <dbReference type="ARBA" id="ARBA00002368"/>
    </source>
</evidence>
<evidence type="ECO:0000256" key="9">
    <source>
        <dbReference type="HAMAP-Rule" id="MF_00219"/>
    </source>
</evidence>
<keyword evidence="5 9" id="KW-0479">Metal-binding</keyword>
<dbReference type="STRING" id="1817772.A2527_10520"/>
<evidence type="ECO:0000256" key="5">
    <source>
        <dbReference type="ARBA" id="ARBA00022723"/>
    </source>
</evidence>
<evidence type="ECO:0000256" key="4">
    <source>
        <dbReference type="ARBA" id="ARBA00012860"/>
    </source>
</evidence>
<evidence type="ECO:0000313" key="12">
    <source>
        <dbReference type="EMBL" id="OGG97260.1"/>
    </source>
</evidence>
<feature type="binding site" evidence="9">
    <location>
        <position position="15"/>
    </location>
    <ligand>
        <name>Zn(2+)</name>
        <dbReference type="ChEBI" id="CHEBI:29105"/>
        <label>1</label>
    </ligand>
</feature>
<dbReference type="InterPro" id="IPR006680">
    <property type="entry name" value="Amidohydro-rel"/>
</dbReference>
<feature type="binding site" description="via carbamate group" evidence="9">
    <location>
        <position position="99"/>
    </location>
    <ligand>
        <name>Zn(2+)</name>
        <dbReference type="ChEBI" id="CHEBI:29105"/>
        <label>1</label>
    </ligand>
</feature>
<dbReference type="UniPathway" id="UPA00070">
    <property type="reaction ID" value="UER00117"/>
</dbReference>
<feature type="binding site" evidence="9">
    <location>
        <position position="136"/>
    </location>
    <ligand>
        <name>substrate</name>
    </ligand>
</feature>
<dbReference type="EMBL" id="MFNE01000001">
    <property type="protein sequence ID" value="OGG97260.1"/>
    <property type="molecule type" value="Genomic_DNA"/>
</dbReference>
<feature type="binding site" evidence="9">
    <location>
        <position position="263"/>
    </location>
    <ligand>
        <name>substrate</name>
    </ligand>
</feature>
<evidence type="ECO:0000256" key="8">
    <source>
        <dbReference type="ARBA" id="ARBA00022975"/>
    </source>
</evidence>
<dbReference type="GO" id="GO:0005737">
    <property type="term" value="C:cytoplasm"/>
    <property type="evidence" value="ECO:0007669"/>
    <property type="project" value="TreeGrafter"/>
</dbReference>
<dbReference type="Gene3D" id="3.20.20.140">
    <property type="entry name" value="Metal-dependent hydrolases"/>
    <property type="match status" value="1"/>
</dbReference>
<evidence type="ECO:0000256" key="3">
    <source>
        <dbReference type="ARBA" id="ARBA00005631"/>
    </source>
</evidence>
<dbReference type="InterPro" id="IPR002195">
    <property type="entry name" value="Dihydroorotase_CS"/>
</dbReference>
<dbReference type="PIRSF" id="PIRSF001237">
    <property type="entry name" value="DHOdimr"/>
    <property type="match status" value="1"/>
</dbReference>
<reference evidence="12 13" key="1">
    <citation type="journal article" date="2016" name="Nat. Commun.">
        <title>Thousands of microbial genomes shed light on interconnected biogeochemical processes in an aquifer system.</title>
        <authorList>
            <person name="Anantharaman K."/>
            <person name="Brown C.T."/>
            <person name="Hug L.A."/>
            <person name="Sharon I."/>
            <person name="Castelle C.J."/>
            <person name="Probst A.J."/>
            <person name="Thomas B.C."/>
            <person name="Singh A."/>
            <person name="Wilkins M.J."/>
            <person name="Karaoz U."/>
            <person name="Brodie E.L."/>
            <person name="Williams K.H."/>
            <person name="Hubbard S.S."/>
            <person name="Banfield J.F."/>
        </authorList>
    </citation>
    <scope>NUCLEOTIDE SEQUENCE [LARGE SCALE GENOMIC DNA]</scope>
</reference>
<feature type="active site" evidence="9">
    <location>
        <position position="247"/>
    </location>
</feature>
<dbReference type="Proteomes" id="UP000178449">
    <property type="component" value="Unassembled WGS sequence"/>
</dbReference>
<dbReference type="PANTHER" id="PTHR43137">
    <property type="entry name" value="DIHYDROOROTASE"/>
    <property type="match status" value="1"/>
</dbReference>
<feature type="binding site" evidence="9">
    <location>
        <position position="41"/>
    </location>
    <ligand>
        <name>substrate</name>
    </ligand>
</feature>
<comment type="similarity">
    <text evidence="3 9 10">Belongs to the metallo-dependent hydrolases superfamily. DHOase family. Class II DHOase subfamily.</text>
</comment>
<feature type="domain" description="Amidohydrolase-related" evidence="11">
    <location>
        <begin position="11"/>
        <end position="310"/>
    </location>
</feature>
<evidence type="ECO:0000259" key="11">
    <source>
        <dbReference type="Pfam" id="PF01979"/>
    </source>
</evidence>
<evidence type="ECO:0000313" key="13">
    <source>
        <dbReference type="Proteomes" id="UP000178449"/>
    </source>
</evidence>
<dbReference type="InterPro" id="IPR032466">
    <property type="entry name" value="Metal_Hydrolase"/>
</dbReference>
<dbReference type="PROSITE" id="PS00483">
    <property type="entry name" value="DIHYDROOROTASE_2"/>
    <property type="match status" value="1"/>
</dbReference>
<comment type="function">
    <text evidence="1 9">Catalyzes the reversible cyclization of carbamoyl aspartate to dihydroorotate.</text>
</comment>
<feature type="binding site" evidence="9">
    <location>
        <begin position="15"/>
        <end position="17"/>
    </location>
    <ligand>
        <name>substrate</name>
    </ligand>
</feature>
<feature type="binding site" description="via carbamate group" evidence="9">
    <location>
        <position position="99"/>
    </location>
    <ligand>
        <name>Zn(2+)</name>
        <dbReference type="ChEBI" id="CHEBI:29105"/>
        <label>2</label>
    </ligand>
</feature>
<evidence type="ECO:0000256" key="7">
    <source>
        <dbReference type="ARBA" id="ARBA00022833"/>
    </source>
</evidence>
<feature type="binding site" evidence="9">
    <location>
        <position position="247"/>
    </location>
    <ligand>
        <name>Zn(2+)</name>
        <dbReference type="ChEBI" id="CHEBI:29105"/>
        <label>1</label>
    </ligand>
</feature>
<protein>
    <recommendedName>
        <fullName evidence="4 9">Dihydroorotase</fullName>
        <shortName evidence="9">DHOase</shortName>
        <ecNumber evidence="4 9">3.5.2.3</ecNumber>
    </recommendedName>
</protein>
<dbReference type="InterPro" id="IPR004721">
    <property type="entry name" value="DHOdimr"/>
</dbReference>
<comment type="catalytic activity">
    <reaction evidence="9 10">
        <text>(S)-dihydroorotate + H2O = N-carbamoyl-L-aspartate + H(+)</text>
        <dbReference type="Rhea" id="RHEA:24296"/>
        <dbReference type="ChEBI" id="CHEBI:15377"/>
        <dbReference type="ChEBI" id="CHEBI:15378"/>
        <dbReference type="ChEBI" id="CHEBI:30864"/>
        <dbReference type="ChEBI" id="CHEBI:32814"/>
        <dbReference type="EC" id="3.5.2.3"/>
    </reaction>
</comment>
<sequence length="343" mass="37936">MVSLSLRRPDDFHLHLRDLTALATTVPHAARQCARALVMPNLPEPIRSVAEAREYRERILAALPPVLTFEPLMTLYLTGETPKDSVAAAQASGFVKAFKLYPQGATTNSAYGLPKIEAGYKVFEEMEKRGMILCIHGEVTNPEVDIFDREKVFIETRLAPLRDRFPGLKIVLEHLTTKEGVEFIKASGPNLAASLTAHHLWLNRNDLLVGGIRPHHYCLPVAKREEHRRALVEAAISGNPKFFMGSDSAPHPKLAKEAACGCAGVYTGRDLMAFYATAFEKVNALDRLEDFCSSFGAQFYGLAPNDGQITLVKKSHQVPTQLPYAQGQLIPFCAGDSLNWQLQ</sequence>
<evidence type="ECO:0000256" key="10">
    <source>
        <dbReference type="RuleBase" id="RU003440"/>
    </source>
</evidence>
<dbReference type="Pfam" id="PF01979">
    <property type="entry name" value="Amidohydro_1"/>
    <property type="match status" value="1"/>
</dbReference>
<evidence type="ECO:0000256" key="6">
    <source>
        <dbReference type="ARBA" id="ARBA00022801"/>
    </source>
</evidence>
<feature type="binding site" evidence="9">
    <location>
        <position position="174"/>
    </location>
    <ligand>
        <name>Zn(2+)</name>
        <dbReference type="ChEBI" id="CHEBI:29105"/>
        <label>2</label>
    </ligand>
</feature>
<name>A0A1F6GGP4_9PROT</name>
<gene>
    <name evidence="9" type="primary">pyrC</name>
    <name evidence="12" type="ORF">A2527_10520</name>
</gene>
<feature type="binding site" evidence="9">
    <location>
        <position position="219"/>
    </location>
    <ligand>
        <name>substrate</name>
    </ligand>
</feature>
<dbReference type="AlphaFoldDB" id="A0A1F6GGP4"/>
<comment type="cofactor">
    <cofactor evidence="9 10">
        <name>Zn(2+)</name>
        <dbReference type="ChEBI" id="CHEBI:29105"/>
    </cofactor>
    <text evidence="9 10">Binds 2 Zn(2+) ions per subunit.</text>
</comment>
<dbReference type="HAMAP" id="MF_00219">
    <property type="entry name" value="PyrC_classII"/>
    <property type="match status" value="1"/>
</dbReference>
<keyword evidence="6 9" id="KW-0378">Hydrolase</keyword>
<accession>A0A1F6GGP4</accession>
<keyword evidence="8 9" id="KW-0665">Pyrimidine biosynthesis</keyword>